<dbReference type="PROSITE" id="PS51173">
    <property type="entry name" value="CBM2"/>
    <property type="match status" value="1"/>
</dbReference>
<keyword evidence="4" id="KW-0624">Polysaccharide degradation</keyword>
<name>A0ABN2NUL2_9ACTN</name>
<dbReference type="InterPro" id="IPR012291">
    <property type="entry name" value="CBM2_carb-bd_dom_sf"/>
</dbReference>
<evidence type="ECO:0000259" key="6">
    <source>
        <dbReference type="PROSITE" id="PS51173"/>
    </source>
</evidence>
<dbReference type="RefSeq" id="WP_344259249.1">
    <property type="nucleotide sequence ID" value="NZ_BAAAMJ010000009.1"/>
</dbReference>
<evidence type="ECO:0000313" key="7">
    <source>
        <dbReference type="EMBL" id="GAA1902513.1"/>
    </source>
</evidence>
<evidence type="ECO:0000256" key="2">
    <source>
        <dbReference type="ARBA" id="ARBA00022801"/>
    </source>
</evidence>
<feature type="region of interest" description="Disordered" evidence="5">
    <location>
        <begin position="166"/>
        <end position="190"/>
    </location>
</feature>
<sequence>MRGPRARLSRGGERGVAAQLLTDKHSWRSGGTPLLFDGNDNKKPAYDAVLSALGGSGGDNGGGDNGGGSGACTVSCEETDRWGDSLHGRVTVRAGNQPISNWRVTVTVRSPQRISTTWNGTPSRDSGGNVMTMRPNGNGSLPPGAATGFGFTVMANGNWTAPTIGSCSAGRPAGERAARPATPGADREGR</sequence>
<dbReference type="InterPro" id="IPR001000">
    <property type="entry name" value="GH10_dom"/>
</dbReference>
<dbReference type="Proteomes" id="UP001501303">
    <property type="component" value="Unassembled WGS sequence"/>
</dbReference>
<keyword evidence="1" id="KW-0732">Signal</keyword>
<dbReference type="SMART" id="SM00637">
    <property type="entry name" value="CBD_II"/>
    <property type="match status" value="1"/>
</dbReference>
<evidence type="ECO:0000256" key="3">
    <source>
        <dbReference type="ARBA" id="ARBA00023277"/>
    </source>
</evidence>
<reference evidence="7 8" key="1">
    <citation type="journal article" date="2019" name="Int. J. Syst. Evol. Microbiol.">
        <title>The Global Catalogue of Microorganisms (GCM) 10K type strain sequencing project: providing services to taxonomists for standard genome sequencing and annotation.</title>
        <authorList>
            <consortium name="The Broad Institute Genomics Platform"/>
            <consortium name="The Broad Institute Genome Sequencing Center for Infectious Disease"/>
            <person name="Wu L."/>
            <person name="Ma J."/>
        </authorList>
    </citation>
    <scope>NUCLEOTIDE SEQUENCE [LARGE SCALE GENOMIC DNA]</scope>
    <source>
        <strain evidence="7 8">JCM 13581</strain>
    </source>
</reference>
<dbReference type="EMBL" id="BAAAMJ010000009">
    <property type="protein sequence ID" value="GAA1902513.1"/>
    <property type="molecule type" value="Genomic_DNA"/>
</dbReference>
<keyword evidence="3" id="KW-0119">Carbohydrate metabolism</keyword>
<gene>
    <name evidence="7" type="ORF">GCM10009716_10500</name>
</gene>
<protein>
    <recommendedName>
        <fullName evidence="6">CBM2 domain-containing protein</fullName>
    </recommendedName>
</protein>
<evidence type="ECO:0000313" key="8">
    <source>
        <dbReference type="Proteomes" id="UP001501303"/>
    </source>
</evidence>
<proteinExistence type="predicted"/>
<dbReference type="InterPro" id="IPR001919">
    <property type="entry name" value="CBD2"/>
</dbReference>
<dbReference type="Gene3D" id="3.20.20.80">
    <property type="entry name" value="Glycosidases"/>
    <property type="match status" value="1"/>
</dbReference>
<evidence type="ECO:0000256" key="4">
    <source>
        <dbReference type="ARBA" id="ARBA00023326"/>
    </source>
</evidence>
<comment type="caution">
    <text evidence="7">The sequence shown here is derived from an EMBL/GenBank/DDBJ whole genome shotgun (WGS) entry which is preliminary data.</text>
</comment>
<feature type="domain" description="CBM2" evidence="6">
    <location>
        <begin position="65"/>
        <end position="170"/>
    </location>
</feature>
<organism evidence="7 8">
    <name type="scientific">Streptomyces sodiiphilus</name>
    <dbReference type="NCBI Taxonomy" id="226217"/>
    <lineage>
        <taxon>Bacteria</taxon>
        <taxon>Bacillati</taxon>
        <taxon>Actinomycetota</taxon>
        <taxon>Actinomycetes</taxon>
        <taxon>Kitasatosporales</taxon>
        <taxon>Streptomycetaceae</taxon>
        <taxon>Streptomyces</taxon>
    </lineage>
</organism>
<dbReference type="InterPro" id="IPR008965">
    <property type="entry name" value="CBM2/CBM3_carb-bd_dom_sf"/>
</dbReference>
<keyword evidence="8" id="KW-1185">Reference proteome</keyword>
<evidence type="ECO:0000256" key="1">
    <source>
        <dbReference type="ARBA" id="ARBA00022729"/>
    </source>
</evidence>
<dbReference type="SUPFAM" id="SSF49384">
    <property type="entry name" value="Carbohydrate-binding domain"/>
    <property type="match status" value="1"/>
</dbReference>
<dbReference type="Pfam" id="PF00553">
    <property type="entry name" value="CBM_2"/>
    <property type="match status" value="1"/>
</dbReference>
<dbReference type="Gene3D" id="2.60.40.290">
    <property type="match status" value="1"/>
</dbReference>
<dbReference type="SUPFAM" id="SSF51445">
    <property type="entry name" value="(Trans)glycosidases"/>
    <property type="match status" value="1"/>
</dbReference>
<accession>A0ABN2NUL2</accession>
<dbReference type="Pfam" id="PF00331">
    <property type="entry name" value="Glyco_hydro_10"/>
    <property type="match status" value="1"/>
</dbReference>
<evidence type="ECO:0000256" key="5">
    <source>
        <dbReference type="SAM" id="MobiDB-lite"/>
    </source>
</evidence>
<dbReference type="InterPro" id="IPR017853">
    <property type="entry name" value="GH"/>
</dbReference>
<keyword evidence="2" id="KW-0378">Hydrolase</keyword>